<dbReference type="AlphaFoldDB" id="A0A835RX74"/>
<comment type="similarity">
    <text evidence="3">Belongs to the TRAFAC class myosin-kinesin ATPase superfamily. Kinesin family. Ungrouped subfamily.</text>
</comment>
<evidence type="ECO:0000256" key="2">
    <source>
        <dbReference type="ARBA" id="ARBA00005462"/>
    </source>
</evidence>
<dbReference type="OrthoDB" id="3176171at2759"/>
<evidence type="ECO:0000256" key="10">
    <source>
        <dbReference type="ARBA" id="ARBA00026209"/>
    </source>
</evidence>
<dbReference type="GO" id="GO:0005524">
    <property type="term" value="F:ATP binding"/>
    <property type="evidence" value="ECO:0007669"/>
    <property type="project" value="UniProtKB-UniRule"/>
</dbReference>
<comment type="similarity">
    <text evidence="2">Belongs to the beta-catenin family.</text>
</comment>
<name>A0A835RX74_VANPL</name>
<keyword evidence="13" id="KW-0175">Coiled coil</keyword>
<keyword evidence="8 12" id="KW-0505">Motor protein</keyword>
<evidence type="ECO:0000256" key="8">
    <source>
        <dbReference type="ARBA" id="ARBA00023175"/>
    </source>
</evidence>
<protein>
    <recommendedName>
        <fullName evidence="10">Vacuolar protein 8</fullName>
    </recommendedName>
</protein>
<evidence type="ECO:0000256" key="7">
    <source>
        <dbReference type="ARBA" id="ARBA00023136"/>
    </source>
</evidence>
<evidence type="ECO:0000313" key="15">
    <source>
        <dbReference type="EMBL" id="KAG0493683.1"/>
    </source>
</evidence>
<dbReference type="EMBL" id="JADCNM010000002">
    <property type="protein sequence ID" value="KAG0493683.1"/>
    <property type="molecule type" value="Genomic_DNA"/>
</dbReference>
<dbReference type="PROSITE" id="PS50176">
    <property type="entry name" value="ARM_REPEAT"/>
    <property type="match status" value="2"/>
</dbReference>
<dbReference type="InterPro" id="IPR036961">
    <property type="entry name" value="Kinesin_motor_dom_sf"/>
</dbReference>
<evidence type="ECO:0000256" key="11">
    <source>
        <dbReference type="PROSITE-ProRule" id="PRU00259"/>
    </source>
</evidence>
<dbReference type="GO" id="GO:0008017">
    <property type="term" value="F:microtubule binding"/>
    <property type="evidence" value="ECO:0007669"/>
    <property type="project" value="InterPro"/>
</dbReference>
<keyword evidence="12" id="KW-0547">Nucleotide-binding</keyword>
<dbReference type="GO" id="GO:0071562">
    <property type="term" value="P:nucleus-vacuole junction assembly"/>
    <property type="evidence" value="ECO:0007669"/>
    <property type="project" value="InterPro"/>
</dbReference>
<dbReference type="GO" id="GO:0005774">
    <property type="term" value="C:vacuolar membrane"/>
    <property type="evidence" value="ECO:0007669"/>
    <property type="project" value="UniProtKB-SubCell"/>
</dbReference>
<keyword evidence="9" id="KW-0449">Lipoprotein</keyword>
<keyword evidence="5" id="KW-0493">Microtubule</keyword>
<evidence type="ECO:0000256" key="4">
    <source>
        <dbReference type="ARBA" id="ARBA00022554"/>
    </source>
</evidence>
<dbReference type="InterPro" id="IPR001752">
    <property type="entry name" value="Kinesin_motor_dom"/>
</dbReference>
<dbReference type="Gene3D" id="3.40.850.10">
    <property type="entry name" value="Kinesin motor domain"/>
    <property type="match status" value="2"/>
</dbReference>
<evidence type="ECO:0000256" key="9">
    <source>
        <dbReference type="ARBA" id="ARBA00023288"/>
    </source>
</evidence>
<feature type="coiled-coil region" evidence="13">
    <location>
        <begin position="196"/>
        <end position="387"/>
    </location>
</feature>
<dbReference type="Proteomes" id="UP000639772">
    <property type="component" value="Unassembled WGS sequence"/>
</dbReference>
<organism evidence="15 16">
    <name type="scientific">Vanilla planifolia</name>
    <name type="common">Vanilla</name>
    <dbReference type="NCBI Taxonomy" id="51239"/>
    <lineage>
        <taxon>Eukaryota</taxon>
        <taxon>Viridiplantae</taxon>
        <taxon>Streptophyta</taxon>
        <taxon>Embryophyta</taxon>
        <taxon>Tracheophyta</taxon>
        <taxon>Spermatophyta</taxon>
        <taxon>Magnoliopsida</taxon>
        <taxon>Liliopsida</taxon>
        <taxon>Asparagales</taxon>
        <taxon>Orchidaceae</taxon>
        <taxon>Vanilloideae</taxon>
        <taxon>Vanilleae</taxon>
        <taxon>Vanilla</taxon>
    </lineage>
</organism>
<evidence type="ECO:0000256" key="12">
    <source>
        <dbReference type="PROSITE-ProRule" id="PRU00283"/>
    </source>
</evidence>
<dbReference type="SMART" id="SM00185">
    <property type="entry name" value="ARM"/>
    <property type="match status" value="4"/>
</dbReference>
<dbReference type="PANTHER" id="PTHR47249:SF1">
    <property type="entry name" value="VACUOLAR PROTEIN 8"/>
    <property type="match status" value="1"/>
</dbReference>
<dbReference type="GO" id="GO:0007018">
    <property type="term" value="P:microtubule-based movement"/>
    <property type="evidence" value="ECO:0007669"/>
    <property type="project" value="InterPro"/>
</dbReference>
<feature type="repeat" description="ARM" evidence="11">
    <location>
        <begin position="477"/>
        <end position="520"/>
    </location>
</feature>
<feature type="repeat" description="ARM" evidence="11">
    <location>
        <begin position="436"/>
        <end position="478"/>
    </location>
</feature>
<proteinExistence type="inferred from homology"/>
<dbReference type="GO" id="GO:0043495">
    <property type="term" value="F:protein-membrane adaptor activity"/>
    <property type="evidence" value="ECO:0007669"/>
    <property type="project" value="InterPro"/>
</dbReference>
<dbReference type="InterPro" id="IPR011989">
    <property type="entry name" value="ARM-like"/>
</dbReference>
<evidence type="ECO:0000259" key="14">
    <source>
        <dbReference type="PROSITE" id="PS50067"/>
    </source>
</evidence>
<dbReference type="InterPro" id="IPR027417">
    <property type="entry name" value="P-loop_NTPase"/>
</dbReference>
<gene>
    <name evidence="15" type="ORF">HPP92_004677</name>
</gene>
<dbReference type="SUPFAM" id="SSF52540">
    <property type="entry name" value="P-loop containing nucleoside triphosphate hydrolases"/>
    <property type="match status" value="1"/>
</dbReference>
<feature type="binding site" evidence="12">
    <location>
        <begin position="36"/>
        <end position="43"/>
    </location>
    <ligand>
        <name>ATP</name>
        <dbReference type="ChEBI" id="CHEBI:30616"/>
    </ligand>
</feature>
<keyword evidence="7" id="KW-0472">Membrane</keyword>
<evidence type="ECO:0000256" key="13">
    <source>
        <dbReference type="SAM" id="Coils"/>
    </source>
</evidence>
<keyword evidence="4" id="KW-0926">Vacuole</keyword>
<evidence type="ECO:0000256" key="6">
    <source>
        <dbReference type="ARBA" id="ARBA00022737"/>
    </source>
</evidence>
<dbReference type="SUPFAM" id="SSF48371">
    <property type="entry name" value="ARM repeat"/>
    <property type="match status" value="1"/>
</dbReference>
<dbReference type="InterPro" id="IPR016024">
    <property type="entry name" value="ARM-type_fold"/>
</dbReference>
<dbReference type="InterPro" id="IPR000225">
    <property type="entry name" value="Armadillo"/>
</dbReference>
<comment type="caution">
    <text evidence="15">The sequence shown here is derived from an EMBL/GenBank/DDBJ whole genome shotgun (WGS) entry which is preliminary data.</text>
</comment>
<dbReference type="PANTHER" id="PTHR47249">
    <property type="entry name" value="VACUOLAR PROTEIN 8"/>
    <property type="match status" value="1"/>
</dbReference>
<dbReference type="Pfam" id="PF00225">
    <property type="entry name" value="Kinesin"/>
    <property type="match status" value="1"/>
</dbReference>
<accession>A0A835RX74</accession>
<dbReference type="Gene3D" id="1.25.10.10">
    <property type="entry name" value="Leucine-rich Repeat Variant"/>
    <property type="match status" value="1"/>
</dbReference>
<keyword evidence="6" id="KW-0677">Repeat</keyword>
<sequence length="690" mass="76737">MRCLLKRLLKRECTGVAKPVVESVLSGYNGTVMAYGQTGTGKTYTIGQLGKVDPSERGIMVRAMEDILAETSSIRDTVSISYLQLYLESIQDLLAPEKSNIPISEDPNSGEVFVHGASVVQVGATREVNHIRAYQEKFESISAEVNGTARTSLIITVGPSSRQYSETSSTIMFGQRAMKVVNTLKRKEEFDYESLCRKLENQVDSLTSELERQEKLKNFENANLEKQLEECKTALAEAENNLDDRDKELENSAFQNVLADTTQMYEEKVAELIKQLELERSSRSNLEEQLILEQKKTDDISILLEKQQKAMDDLKLRVQEMSQMNEEAASIINSLEAIKDQLLSEKDLLGKELKSSQEKLVSEELRLKSLEVQNADLNKLLANKRVASEDEVTKGTDKNIRPSSVVEFPTHLSKSSKPRETIRGQRATIAKNFEEVGLSNLLPLLKSENLELQTHAVRVIANLAAEDINQQRIVEEGGLDGLLLLLDCSKDATVQRLAAGAIANLAMNGLNQDLIICKGGARLLANMAPKSDDPQTLRMIAGAIANLCGNERLHMILKEDGGLKALLAMVGSNHSNVISQVARGMANFAKCECRNINQGNWKGRSLLIEDGALHWIVANCTAFTDRTRHHMELALCHLAQNEDNAFDIMESGAIRELLRISKESSREDICKLARKALNSNPSFMEKLQHL</sequence>
<comment type="subcellular location">
    <subcellularLocation>
        <location evidence="1">Vacuole membrane</location>
        <topology evidence="1">Lipid-anchor</topology>
    </subcellularLocation>
</comment>
<dbReference type="SMART" id="SM00129">
    <property type="entry name" value="KISc"/>
    <property type="match status" value="1"/>
</dbReference>
<dbReference type="PROSITE" id="PS50067">
    <property type="entry name" value="KINESIN_MOTOR_2"/>
    <property type="match status" value="1"/>
</dbReference>
<evidence type="ECO:0000256" key="5">
    <source>
        <dbReference type="ARBA" id="ARBA00022701"/>
    </source>
</evidence>
<reference evidence="15 16" key="1">
    <citation type="journal article" date="2020" name="Nat. Food">
        <title>A phased Vanilla planifolia genome enables genetic improvement of flavour and production.</title>
        <authorList>
            <person name="Hasing T."/>
            <person name="Tang H."/>
            <person name="Brym M."/>
            <person name="Khazi F."/>
            <person name="Huang T."/>
            <person name="Chambers A.H."/>
        </authorList>
    </citation>
    <scope>NUCLEOTIDE SEQUENCE [LARGE SCALE GENOMIC DNA]</scope>
    <source>
        <tissue evidence="15">Leaf</tissue>
    </source>
</reference>
<dbReference type="GO" id="GO:0005874">
    <property type="term" value="C:microtubule"/>
    <property type="evidence" value="ECO:0007669"/>
    <property type="project" value="UniProtKB-KW"/>
</dbReference>
<evidence type="ECO:0000256" key="3">
    <source>
        <dbReference type="ARBA" id="ARBA00010103"/>
    </source>
</evidence>
<evidence type="ECO:0000313" key="16">
    <source>
        <dbReference type="Proteomes" id="UP000639772"/>
    </source>
</evidence>
<dbReference type="Pfam" id="PF00514">
    <property type="entry name" value="Arm"/>
    <property type="match status" value="1"/>
</dbReference>
<dbReference type="GO" id="GO:0003777">
    <property type="term" value="F:microtubule motor activity"/>
    <property type="evidence" value="ECO:0007669"/>
    <property type="project" value="InterPro"/>
</dbReference>
<keyword evidence="12" id="KW-0067">ATP-binding</keyword>
<dbReference type="InterPro" id="IPR045156">
    <property type="entry name" value="Vac8"/>
</dbReference>
<evidence type="ECO:0000256" key="1">
    <source>
        <dbReference type="ARBA" id="ARBA00004592"/>
    </source>
</evidence>
<feature type="domain" description="Kinesin motor" evidence="14">
    <location>
        <begin position="1"/>
        <end position="110"/>
    </location>
</feature>